<evidence type="ECO:0000313" key="3">
    <source>
        <dbReference type="EMBL" id="KAK9037051.1"/>
    </source>
</evidence>
<accession>A0ABR2THT4</accession>
<organism evidence="3 4">
    <name type="scientific">Hibiscus sabdariffa</name>
    <name type="common">roselle</name>
    <dbReference type="NCBI Taxonomy" id="183260"/>
    <lineage>
        <taxon>Eukaryota</taxon>
        <taxon>Viridiplantae</taxon>
        <taxon>Streptophyta</taxon>
        <taxon>Embryophyta</taxon>
        <taxon>Tracheophyta</taxon>
        <taxon>Spermatophyta</taxon>
        <taxon>Magnoliopsida</taxon>
        <taxon>eudicotyledons</taxon>
        <taxon>Gunneridae</taxon>
        <taxon>Pentapetalae</taxon>
        <taxon>rosids</taxon>
        <taxon>malvids</taxon>
        <taxon>Malvales</taxon>
        <taxon>Malvaceae</taxon>
        <taxon>Malvoideae</taxon>
        <taxon>Hibiscus</taxon>
    </lineage>
</organism>
<dbReference type="Proteomes" id="UP001396334">
    <property type="component" value="Unassembled WGS sequence"/>
</dbReference>
<dbReference type="EMBL" id="JBBPBN010000005">
    <property type="protein sequence ID" value="KAK9037051.1"/>
    <property type="molecule type" value="Genomic_DNA"/>
</dbReference>
<keyword evidence="1" id="KW-1133">Transmembrane helix</keyword>
<name>A0ABR2THT4_9ROSI</name>
<evidence type="ECO:0000313" key="2">
    <source>
        <dbReference type="EMBL" id="KAK9037049.1"/>
    </source>
</evidence>
<protein>
    <submittedName>
        <fullName evidence="3">Uncharacterized protein</fullName>
    </submittedName>
</protein>
<evidence type="ECO:0000256" key="1">
    <source>
        <dbReference type="SAM" id="Phobius"/>
    </source>
</evidence>
<reference evidence="3 4" key="1">
    <citation type="journal article" date="2024" name="G3 (Bethesda)">
        <title>Genome assembly of Hibiscus sabdariffa L. provides insights into metabolisms of medicinal natural products.</title>
        <authorList>
            <person name="Kim T."/>
        </authorList>
    </citation>
    <scope>NUCLEOTIDE SEQUENCE [LARGE SCALE GENOMIC DNA]</scope>
    <source>
        <strain evidence="3">TK-2024</strain>
        <tissue evidence="3">Old leaves</tissue>
    </source>
</reference>
<proteinExistence type="predicted"/>
<gene>
    <name evidence="2" type="ORF">V6N11_021971</name>
    <name evidence="3" type="ORF">V6N11_021973</name>
</gene>
<dbReference type="EMBL" id="JBBPBN010000005">
    <property type="protein sequence ID" value="KAK9037049.1"/>
    <property type="molecule type" value="Genomic_DNA"/>
</dbReference>
<keyword evidence="1" id="KW-0472">Membrane</keyword>
<sequence length="120" mass="13779">MDVKVMNALFSQSGTLDSEVLNTFVSTWQQCRFTSYLSLLLDKCNAAIKTIELHLQHTIHYGHTILEQRPCLTGYIINHDKDSHVTDRAQGRHSLIYRLLAKQFLVLTLTLTAYPTWMSP</sequence>
<keyword evidence="4" id="KW-1185">Reference proteome</keyword>
<feature type="transmembrane region" description="Helical" evidence="1">
    <location>
        <begin position="95"/>
        <end position="117"/>
    </location>
</feature>
<evidence type="ECO:0000313" key="4">
    <source>
        <dbReference type="Proteomes" id="UP001396334"/>
    </source>
</evidence>
<comment type="caution">
    <text evidence="3">The sequence shown here is derived from an EMBL/GenBank/DDBJ whole genome shotgun (WGS) entry which is preliminary data.</text>
</comment>
<keyword evidence="1" id="KW-0812">Transmembrane</keyword>